<dbReference type="Proteomes" id="UP000095607">
    <property type="component" value="Chromosome"/>
</dbReference>
<accession>A0ABM6EDS1</accession>
<proteinExistence type="predicted"/>
<sequence length="67" mass="7100">MATTGIAMQGLSAAIVYTAIDKIGKMITDAEGRMQSKIGRPSPRSSMASRANPRSPRLSTATAYRPC</sequence>
<reference evidence="2 3" key="1">
    <citation type="submission" date="2016-09" db="EMBL/GenBank/DDBJ databases">
        <title>Complete genome sequence of Deltia acidovorans CM13 isolated from murine proximal colonic tissue.</title>
        <authorList>
            <person name="Saffarian A."/>
        </authorList>
    </citation>
    <scope>NUCLEOTIDE SEQUENCE [LARGE SCALE GENOMIC DNA]</scope>
    <source>
        <strain evidence="2 3">CM13</strain>
    </source>
</reference>
<name>A0ABM6EDS1_9BURK</name>
<feature type="compositionally biased region" description="Polar residues" evidence="1">
    <location>
        <begin position="58"/>
        <end position="67"/>
    </location>
</feature>
<evidence type="ECO:0000313" key="3">
    <source>
        <dbReference type="Proteomes" id="UP000095607"/>
    </source>
</evidence>
<evidence type="ECO:0000256" key="1">
    <source>
        <dbReference type="SAM" id="MobiDB-lite"/>
    </source>
</evidence>
<keyword evidence="3" id="KW-1185">Reference proteome</keyword>
<gene>
    <name evidence="2" type="ORF">BI380_32740</name>
</gene>
<protein>
    <submittedName>
        <fullName evidence="2">Uncharacterized protein</fullName>
    </submittedName>
</protein>
<dbReference type="RefSeq" id="WP_070080978.1">
    <property type="nucleotide sequence ID" value="NZ_CP017420.1"/>
</dbReference>
<evidence type="ECO:0000313" key="2">
    <source>
        <dbReference type="EMBL" id="AOV05744.1"/>
    </source>
</evidence>
<dbReference type="EMBL" id="CP017420">
    <property type="protein sequence ID" value="AOV05744.1"/>
    <property type="molecule type" value="Genomic_DNA"/>
</dbReference>
<feature type="region of interest" description="Disordered" evidence="1">
    <location>
        <begin position="33"/>
        <end position="67"/>
    </location>
</feature>
<organism evidence="2 3">
    <name type="scientific">Delftia tsuruhatensis</name>
    <dbReference type="NCBI Taxonomy" id="180282"/>
    <lineage>
        <taxon>Bacteria</taxon>
        <taxon>Pseudomonadati</taxon>
        <taxon>Pseudomonadota</taxon>
        <taxon>Betaproteobacteria</taxon>
        <taxon>Burkholderiales</taxon>
        <taxon>Comamonadaceae</taxon>
        <taxon>Delftia</taxon>
    </lineage>
</organism>
<feature type="compositionally biased region" description="Low complexity" evidence="1">
    <location>
        <begin position="40"/>
        <end position="57"/>
    </location>
</feature>